<dbReference type="Pfam" id="PF14716">
    <property type="entry name" value="HHH_8"/>
    <property type="match status" value="1"/>
</dbReference>
<comment type="caution">
    <text evidence="2">The sequence shown here is derived from an EMBL/GenBank/DDBJ whole genome shotgun (WGS) entry which is preliminary data.</text>
</comment>
<dbReference type="AlphaFoldDB" id="A0A0G0YQP3"/>
<proteinExistence type="predicted"/>
<dbReference type="Gene3D" id="1.10.150.110">
    <property type="entry name" value="DNA polymerase beta, N-terminal domain-like"/>
    <property type="match status" value="1"/>
</dbReference>
<protein>
    <submittedName>
        <fullName evidence="2">Polymerase beta family protein</fullName>
    </submittedName>
</protein>
<dbReference type="PANTHER" id="PTHR11276:SF28">
    <property type="entry name" value="DNA POLYMERASE LAMBDA"/>
    <property type="match status" value="1"/>
</dbReference>
<dbReference type="PANTHER" id="PTHR11276">
    <property type="entry name" value="DNA POLYMERASE TYPE-X FAMILY MEMBER"/>
    <property type="match status" value="1"/>
</dbReference>
<dbReference type="SUPFAM" id="SSF47802">
    <property type="entry name" value="DNA polymerase beta, N-terminal domain-like"/>
    <property type="match status" value="1"/>
</dbReference>
<evidence type="ECO:0000313" key="2">
    <source>
        <dbReference type="EMBL" id="KKS02663.1"/>
    </source>
</evidence>
<dbReference type="InterPro" id="IPR027421">
    <property type="entry name" value="DNA_pol_lamdba_lyase_dom_sf"/>
</dbReference>
<dbReference type="GO" id="GO:0006281">
    <property type="term" value="P:DNA repair"/>
    <property type="evidence" value="ECO:0007669"/>
    <property type="project" value="InterPro"/>
</dbReference>
<dbReference type="EMBL" id="LCBC01000030">
    <property type="protein sequence ID" value="KKS02663.1"/>
    <property type="molecule type" value="Genomic_DNA"/>
</dbReference>
<feature type="non-terminal residue" evidence="2">
    <location>
        <position position="141"/>
    </location>
</feature>
<dbReference type="GO" id="GO:0003887">
    <property type="term" value="F:DNA-directed DNA polymerase activity"/>
    <property type="evidence" value="ECO:0007669"/>
    <property type="project" value="InterPro"/>
</dbReference>
<sequence length="141" mass="15659">MAHFFSNKEIAKLFRSISAAYTVKGNDYFKIIAYDKAADSIEHATSELKDLWDDGKLDTVSGFGKSIQSHLDELFRTGKVKHFEEIKKDLPEGMFELLDIGGMGPKSAYKLAKSLKIKNIKDLEVAAKGGKIQAIEGFGQK</sequence>
<dbReference type="Gene3D" id="1.10.150.20">
    <property type="entry name" value="5' to 3' exonuclease, C-terminal subdomain"/>
    <property type="match status" value="1"/>
</dbReference>
<reference evidence="2 3" key="1">
    <citation type="journal article" date="2015" name="Nature">
        <title>rRNA introns, odd ribosomes, and small enigmatic genomes across a large radiation of phyla.</title>
        <authorList>
            <person name="Brown C.T."/>
            <person name="Hug L.A."/>
            <person name="Thomas B.C."/>
            <person name="Sharon I."/>
            <person name="Castelle C.J."/>
            <person name="Singh A."/>
            <person name="Wilkins M.J."/>
            <person name="Williams K.H."/>
            <person name="Banfield J.F."/>
        </authorList>
    </citation>
    <scope>NUCLEOTIDE SEQUENCE [LARGE SCALE GENOMIC DNA]</scope>
</reference>
<dbReference type="InterPro" id="IPR022312">
    <property type="entry name" value="DNA_pol_X"/>
</dbReference>
<organism evidence="2 3">
    <name type="scientific">Candidatus Curtissbacteria bacterium GW2011_GWA2_41_24</name>
    <dbReference type="NCBI Taxonomy" id="1618411"/>
    <lineage>
        <taxon>Bacteria</taxon>
        <taxon>Candidatus Curtissiibacteriota</taxon>
    </lineage>
</organism>
<evidence type="ECO:0000313" key="3">
    <source>
        <dbReference type="Proteomes" id="UP000034493"/>
    </source>
</evidence>
<gene>
    <name evidence="2" type="ORF">UU56_C0030G0001</name>
</gene>
<name>A0A0G0YQP3_9BACT</name>
<dbReference type="GO" id="GO:0003677">
    <property type="term" value="F:DNA binding"/>
    <property type="evidence" value="ECO:0007669"/>
    <property type="project" value="InterPro"/>
</dbReference>
<dbReference type="InterPro" id="IPR010996">
    <property type="entry name" value="HHH_MUS81"/>
</dbReference>
<feature type="domain" description="Crossover junction endonuclease MUS81-like HHH" evidence="1">
    <location>
        <begin position="7"/>
        <end position="79"/>
    </location>
</feature>
<evidence type="ECO:0000259" key="1">
    <source>
        <dbReference type="Pfam" id="PF14716"/>
    </source>
</evidence>
<dbReference type="Proteomes" id="UP000034493">
    <property type="component" value="Unassembled WGS sequence"/>
</dbReference>
<accession>A0A0G0YQP3</accession>